<proteinExistence type="predicted"/>
<feature type="transmembrane region" description="Helical" evidence="2">
    <location>
        <begin position="12"/>
        <end position="38"/>
    </location>
</feature>
<evidence type="ECO:0000256" key="2">
    <source>
        <dbReference type="SAM" id="Phobius"/>
    </source>
</evidence>
<keyword evidence="2" id="KW-0812">Transmembrane</keyword>
<dbReference type="GeneID" id="41340161"/>
<dbReference type="RefSeq" id="WP_137440617.1">
    <property type="nucleotide sequence ID" value="NC_006396.1"/>
</dbReference>
<keyword evidence="2" id="KW-0472">Membrane</keyword>
<name>A0A4P8K059_HALMA</name>
<evidence type="ECO:0000313" key="4">
    <source>
        <dbReference type="Proteomes" id="UP000298722"/>
    </source>
</evidence>
<feature type="transmembrane region" description="Helical" evidence="2">
    <location>
        <begin position="96"/>
        <end position="114"/>
    </location>
</feature>
<feature type="transmembrane region" description="Helical" evidence="2">
    <location>
        <begin position="59"/>
        <end position="76"/>
    </location>
</feature>
<feature type="region of interest" description="Disordered" evidence="1">
    <location>
        <begin position="118"/>
        <end position="170"/>
    </location>
</feature>
<sequence>MSTAERSLYAGLVIVPVILFSPGVDIGIIIAVLTIIGASGISLSLRELSRWKEDRVEDSYPTFLISLVAFSIITLHGPEAQIMPRLVPEMSGRPEIVGVVGLISLVAGLVAWCWNGDDSTESSRQGDPSPGQDHSAEDYMAGETDVDDESDDGDTDVNEGESEAATDGSK</sequence>
<keyword evidence="2" id="KW-1133">Transmembrane helix</keyword>
<gene>
    <name evidence="3" type="ORF">E6P14_13650</name>
</gene>
<reference evidence="3 4" key="1">
    <citation type="submission" date="2019-04" db="EMBL/GenBank/DDBJ databases">
        <title>Methylomes of two halophilic Archaea, Haloarcula marismortui and Haloferax mediterranei.</title>
        <authorList>
            <person name="DasSarma S."/>
            <person name="DasSarma P."/>
            <person name="DasSarma S."/>
            <person name="Fomenkov A."/>
            <person name="Vincze T."/>
            <person name="Anton B.P."/>
            <person name="Roberts R.J."/>
        </authorList>
    </citation>
    <scope>NUCLEOTIDE SEQUENCE [LARGE SCALE GENOMIC DNA]</scope>
    <source>
        <strain evidence="3 4">ATCC 43049</strain>
    </source>
</reference>
<organism evidence="3 4">
    <name type="scientific">Haloarcula marismortui (strain ATCC 43049 / DSM 3752 / JCM 8966 / VKM B-1809)</name>
    <name type="common">Halobacterium marismortui</name>
    <dbReference type="NCBI Taxonomy" id="272569"/>
    <lineage>
        <taxon>Archaea</taxon>
        <taxon>Methanobacteriati</taxon>
        <taxon>Methanobacteriota</taxon>
        <taxon>Stenosarchaea group</taxon>
        <taxon>Halobacteria</taxon>
        <taxon>Halobacteriales</taxon>
        <taxon>Haloarculaceae</taxon>
        <taxon>Haloarcula</taxon>
    </lineage>
</organism>
<protein>
    <submittedName>
        <fullName evidence="3">Uncharacterized protein</fullName>
    </submittedName>
</protein>
<dbReference type="AlphaFoldDB" id="A0A4P8K059"/>
<dbReference type="EMBL" id="CP039138">
    <property type="protein sequence ID" value="QCP91846.1"/>
    <property type="molecule type" value="Genomic_DNA"/>
</dbReference>
<feature type="compositionally biased region" description="Acidic residues" evidence="1">
    <location>
        <begin position="144"/>
        <end position="164"/>
    </location>
</feature>
<dbReference type="Proteomes" id="UP000298722">
    <property type="component" value="Chromosome"/>
</dbReference>
<evidence type="ECO:0000256" key="1">
    <source>
        <dbReference type="SAM" id="MobiDB-lite"/>
    </source>
</evidence>
<evidence type="ECO:0000313" key="3">
    <source>
        <dbReference type="EMBL" id="QCP91846.1"/>
    </source>
</evidence>
<accession>A0A4P8K059</accession>